<sequence length="273" mass="30337">MSFHETPHCLRDTVFCVYHHFAIPQGTAVDYQVEIRTLSLGVYSSFFTAQAVAVSALELNLKRLQSAGFKGKFCNDIDLWRRGLITQITEYGQERPLSEYEIQAIPLQDCAVPGDPFLGVSAQQIMIPKPIASSSSKKMPPTASEIAQDPFWAQSRIPYFRKRDEGPFRSLDDPPYAINFSLNIQISEACKQAATGGGANDNDNARAGTNIPQQDITPDRILEAQTKPEYTDFPEKQRSKQTEKEGANGEKRLGGGKDIGPIYHGRRHSTSLD</sequence>
<reference evidence="2" key="1">
    <citation type="journal article" date="2020" name="Stud. Mycol.">
        <title>101 Dothideomycetes genomes: a test case for predicting lifestyles and emergence of pathogens.</title>
        <authorList>
            <person name="Haridas S."/>
            <person name="Albert R."/>
            <person name="Binder M."/>
            <person name="Bloem J."/>
            <person name="Labutti K."/>
            <person name="Salamov A."/>
            <person name="Andreopoulos B."/>
            <person name="Baker S."/>
            <person name="Barry K."/>
            <person name="Bills G."/>
            <person name="Bluhm B."/>
            <person name="Cannon C."/>
            <person name="Castanera R."/>
            <person name="Culley D."/>
            <person name="Daum C."/>
            <person name="Ezra D."/>
            <person name="Gonzalez J."/>
            <person name="Henrissat B."/>
            <person name="Kuo A."/>
            <person name="Liang C."/>
            <person name="Lipzen A."/>
            <person name="Lutzoni F."/>
            <person name="Magnuson J."/>
            <person name="Mondo S."/>
            <person name="Nolan M."/>
            <person name="Ohm R."/>
            <person name="Pangilinan J."/>
            <person name="Park H.-J."/>
            <person name="Ramirez L."/>
            <person name="Alfaro M."/>
            <person name="Sun H."/>
            <person name="Tritt A."/>
            <person name="Yoshinaga Y."/>
            <person name="Zwiers L.-H."/>
            <person name="Turgeon B."/>
            <person name="Goodwin S."/>
            <person name="Spatafora J."/>
            <person name="Crous P."/>
            <person name="Grigoriev I."/>
        </authorList>
    </citation>
    <scope>NUCLEOTIDE SEQUENCE</scope>
    <source>
        <strain evidence="2">CBS 690.94</strain>
    </source>
</reference>
<protein>
    <submittedName>
        <fullName evidence="2">Uncharacterized protein</fullName>
    </submittedName>
</protein>
<dbReference type="Proteomes" id="UP000799764">
    <property type="component" value="Unassembled WGS sequence"/>
</dbReference>
<evidence type="ECO:0000256" key="1">
    <source>
        <dbReference type="SAM" id="MobiDB-lite"/>
    </source>
</evidence>
<name>A0A9P4PN06_9PLEO</name>
<keyword evidence="3" id="KW-1185">Reference proteome</keyword>
<dbReference type="OrthoDB" id="3799500at2759"/>
<evidence type="ECO:0000313" key="3">
    <source>
        <dbReference type="Proteomes" id="UP000799764"/>
    </source>
</evidence>
<accession>A0A9P4PN06</accession>
<dbReference type="EMBL" id="MU001497">
    <property type="protein sequence ID" value="KAF2446937.1"/>
    <property type="molecule type" value="Genomic_DNA"/>
</dbReference>
<proteinExistence type="predicted"/>
<feature type="compositionally biased region" description="Basic residues" evidence="1">
    <location>
        <begin position="264"/>
        <end position="273"/>
    </location>
</feature>
<gene>
    <name evidence="2" type="ORF">P171DRAFT_241894</name>
</gene>
<evidence type="ECO:0000313" key="2">
    <source>
        <dbReference type="EMBL" id="KAF2446937.1"/>
    </source>
</evidence>
<comment type="caution">
    <text evidence="2">The sequence shown here is derived from an EMBL/GenBank/DDBJ whole genome shotgun (WGS) entry which is preliminary data.</text>
</comment>
<organism evidence="2 3">
    <name type="scientific">Karstenula rhodostoma CBS 690.94</name>
    <dbReference type="NCBI Taxonomy" id="1392251"/>
    <lineage>
        <taxon>Eukaryota</taxon>
        <taxon>Fungi</taxon>
        <taxon>Dikarya</taxon>
        <taxon>Ascomycota</taxon>
        <taxon>Pezizomycotina</taxon>
        <taxon>Dothideomycetes</taxon>
        <taxon>Pleosporomycetidae</taxon>
        <taxon>Pleosporales</taxon>
        <taxon>Massarineae</taxon>
        <taxon>Didymosphaeriaceae</taxon>
        <taxon>Karstenula</taxon>
    </lineage>
</organism>
<feature type="compositionally biased region" description="Basic and acidic residues" evidence="1">
    <location>
        <begin position="229"/>
        <end position="255"/>
    </location>
</feature>
<dbReference type="AlphaFoldDB" id="A0A9P4PN06"/>
<feature type="region of interest" description="Disordered" evidence="1">
    <location>
        <begin position="194"/>
        <end position="273"/>
    </location>
</feature>